<dbReference type="InterPro" id="IPR050236">
    <property type="entry name" value="Ser_Thr_kinase_AGC"/>
</dbReference>
<feature type="compositionally biased region" description="Basic and acidic residues" evidence="9">
    <location>
        <begin position="344"/>
        <end position="360"/>
    </location>
</feature>
<dbReference type="InterPro" id="IPR000719">
    <property type="entry name" value="Prot_kinase_dom"/>
</dbReference>
<comment type="caution">
    <text evidence="11">The sequence shown here is derived from an EMBL/GenBank/DDBJ whole genome shotgun (WGS) entry which is preliminary data.</text>
</comment>
<evidence type="ECO:0000259" key="10">
    <source>
        <dbReference type="PROSITE" id="PS50011"/>
    </source>
</evidence>
<feature type="compositionally biased region" description="Polar residues" evidence="9">
    <location>
        <begin position="816"/>
        <end position="826"/>
    </location>
</feature>
<organism evidence="11 12">
    <name type="scientific">Tritrichomonas musculus</name>
    <dbReference type="NCBI Taxonomy" id="1915356"/>
    <lineage>
        <taxon>Eukaryota</taxon>
        <taxon>Metamonada</taxon>
        <taxon>Parabasalia</taxon>
        <taxon>Tritrichomonadida</taxon>
        <taxon>Tritrichomonadidae</taxon>
        <taxon>Tritrichomonas</taxon>
    </lineage>
</organism>
<dbReference type="InterPro" id="IPR008271">
    <property type="entry name" value="Ser/Thr_kinase_AS"/>
</dbReference>
<dbReference type="PANTHER" id="PTHR24356:SF1">
    <property type="entry name" value="SERINE_THREONINE-PROTEIN KINASE GREATWALL"/>
    <property type="match status" value="1"/>
</dbReference>
<evidence type="ECO:0000313" key="12">
    <source>
        <dbReference type="Proteomes" id="UP001470230"/>
    </source>
</evidence>
<dbReference type="Proteomes" id="UP001470230">
    <property type="component" value="Unassembled WGS sequence"/>
</dbReference>
<accession>A0ABR2K858</accession>
<feature type="compositionally biased region" description="Polar residues" evidence="9">
    <location>
        <begin position="133"/>
        <end position="149"/>
    </location>
</feature>
<feature type="region of interest" description="Disordered" evidence="9">
    <location>
        <begin position="532"/>
        <end position="851"/>
    </location>
</feature>
<feature type="compositionally biased region" description="Basic residues" evidence="9">
    <location>
        <begin position="468"/>
        <end position="478"/>
    </location>
</feature>
<feature type="region of interest" description="Disordered" evidence="9">
    <location>
        <begin position="76"/>
        <end position="149"/>
    </location>
</feature>
<dbReference type="SMART" id="SM00220">
    <property type="entry name" value="S_TKc"/>
    <property type="match status" value="1"/>
</dbReference>
<dbReference type="EC" id="2.7.11.1" evidence="1"/>
<feature type="compositionally biased region" description="Basic and acidic residues" evidence="9">
    <location>
        <begin position="726"/>
        <end position="735"/>
    </location>
</feature>
<feature type="region of interest" description="Disordered" evidence="9">
    <location>
        <begin position="341"/>
        <end position="360"/>
    </location>
</feature>
<evidence type="ECO:0000313" key="11">
    <source>
        <dbReference type="EMBL" id="KAK8886956.1"/>
    </source>
</evidence>
<comment type="catalytic activity">
    <reaction evidence="8">
        <text>L-seryl-[protein] + ATP = O-phospho-L-seryl-[protein] + ADP + H(+)</text>
        <dbReference type="Rhea" id="RHEA:17989"/>
        <dbReference type="Rhea" id="RHEA-COMP:9863"/>
        <dbReference type="Rhea" id="RHEA-COMP:11604"/>
        <dbReference type="ChEBI" id="CHEBI:15378"/>
        <dbReference type="ChEBI" id="CHEBI:29999"/>
        <dbReference type="ChEBI" id="CHEBI:30616"/>
        <dbReference type="ChEBI" id="CHEBI:83421"/>
        <dbReference type="ChEBI" id="CHEBI:456216"/>
        <dbReference type="EC" id="2.7.11.1"/>
    </reaction>
</comment>
<evidence type="ECO:0000256" key="7">
    <source>
        <dbReference type="ARBA" id="ARBA00047899"/>
    </source>
</evidence>
<feature type="region of interest" description="Disordered" evidence="9">
    <location>
        <begin position="366"/>
        <end position="434"/>
    </location>
</feature>
<feature type="compositionally biased region" description="Polar residues" evidence="9">
    <location>
        <begin position="94"/>
        <end position="121"/>
    </location>
</feature>
<keyword evidence="6" id="KW-0067">ATP-binding</keyword>
<dbReference type="PANTHER" id="PTHR24356">
    <property type="entry name" value="SERINE/THREONINE-PROTEIN KINASE"/>
    <property type="match status" value="1"/>
</dbReference>
<dbReference type="GO" id="GO:0016301">
    <property type="term" value="F:kinase activity"/>
    <property type="evidence" value="ECO:0007669"/>
    <property type="project" value="UniProtKB-KW"/>
</dbReference>
<evidence type="ECO:0000256" key="6">
    <source>
        <dbReference type="ARBA" id="ARBA00022840"/>
    </source>
</evidence>
<dbReference type="EMBL" id="JAPFFF010000006">
    <property type="protein sequence ID" value="KAK8886956.1"/>
    <property type="molecule type" value="Genomic_DNA"/>
</dbReference>
<evidence type="ECO:0000256" key="5">
    <source>
        <dbReference type="ARBA" id="ARBA00022777"/>
    </source>
</evidence>
<dbReference type="InterPro" id="IPR011009">
    <property type="entry name" value="Kinase-like_dom_sf"/>
</dbReference>
<reference evidence="11 12" key="1">
    <citation type="submission" date="2024-04" db="EMBL/GenBank/DDBJ databases">
        <title>Tritrichomonas musculus Genome.</title>
        <authorList>
            <person name="Alves-Ferreira E."/>
            <person name="Grigg M."/>
            <person name="Lorenzi H."/>
            <person name="Galac M."/>
        </authorList>
    </citation>
    <scope>NUCLEOTIDE SEQUENCE [LARGE SCALE GENOMIC DNA]</scope>
    <source>
        <strain evidence="11 12">EAF2021</strain>
    </source>
</reference>
<evidence type="ECO:0000256" key="1">
    <source>
        <dbReference type="ARBA" id="ARBA00012513"/>
    </source>
</evidence>
<feature type="domain" description="Protein kinase" evidence="10">
    <location>
        <begin position="1"/>
        <end position="294"/>
    </location>
</feature>
<feature type="compositionally biased region" description="Basic and acidic residues" evidence="9">
    <location>
        <begin position="532"/>
        <end position="549"/>
    </location>
</feature>
<feature type="compositionally biased region" description="Basic and acidic residues" evidence="9">
    <location>
        <begin position="796"/>
        <end position="813"/>
    </location>
</feature>
<feature type="compositionally biased region" description="Low complexity" evidence="9">
    <location>
        <begin position="402"/>
        <end position="423"/>
    </location>
</feature>
<feature type="compositionally biased region" description="Basic and acidic residues" evidence="9">
    <location>
        <begin position="630"/>
        <end position="689"/>
    </location>
</feature>
<evidence type="ECO:0000256" key="4">
    <source>
        <dbReference type="ARBA" id="ARBA00022741"/>
    </source>
</evidence>
<feature type="compositionally biased region" description="Low complexity" evidence="9">
    <location>
        <begin position="603"/>
        <end position="620"/>
    </location>
</feature>
<feature type="compositionally biased region" description="Polar residues" evidence="9">
    <location>
        <begin position="736"/>
        <end position="748"/>
    </location>
</feature>
<feature type="region of interest" description="Disordered" evidence="9">
    <location>
        <begin position="464"/>
        <end position="495"/>
    </location>
</feature>
<evidence type="ECO:0000256" key="9">
    <source>
        <dbReference type="SAM" id="MobiDB-lite"/>
    </source>
</evidence>
<evidence type="ECO:0000256" key="2">
    <source>
        <dbReference type="ARBA" id="ARBA00022527"/>
    </source>
</evidence>
<feature type="compositionally biased region" description="Basic residues" evidence="9">
    <location>
        <begin position="690"/>
        <end position="704"/>
    </location>
</feature>
<sequence>MEYLPGGDLFSLLQGVGSFDETTAKIYTLEILQALLYLRQNGIVHRDLKPDNLLISSTGHIRLADFGLSHLGLIDRQNNAGTDGPADGPPSPREAQTTASSPLVQPQQQEVHSPSTTSNFAGSPKASKKDTVKTPTRSPHIASSSQTEIDVNSNNNTITFYNHSPSSYSLADDCESSICANDVVGTPDYIAPEILMSNPHSFTADYWSLGCILFEFLVGIPPFHAATENETFKNILTGKMHPFEEEDDGDEEDEEDVIQISDEAKDLILKLLEQDPSKRLGVNGVEEISNHPWFDEFRGQDVDKIEPPFKPQLKGIDDTGYFKQRYSFRERDDEDIIEDIANEFDEKNNDQNDKKDNDKTNQDLKIAQKDNNDNINANNNSNNSRRPLKKGNSSDNFIQLVDSYSDSDSENGNSSDSYNSLDSNEVENSKLTPISNTANNIEQFNEEINVGDIDIGQSNDNIDAKYLKEKRKSKRRRNENKESSHSGSFSFKKKKKSDFDVMTKNSSYFKNKAKNDLMSEFQSVGIDQIMKKNEELSKTRSTKEKKDGSKIGSANPRDAQPNLQLYTFVKSSSTSDLTKTDHSEEEDKNQTELSSHVQSMPQSPLLSSSKLSIDIPIKSDYSTENEAEAEIEKSTDNKRSSQKIECDNNVENDNKRSPNKIDSKDQKSDSPDKLLSDKSDNDDIKTSDKKSKKKPSISKRKLKRSSNETEKTSPSKLFKHLFSKKSKGENKDSLRSNESMKNSSGNQSPREEKKHISSPTKNNTKQGHNENRRGSIPKPEAIPRSKYNKKYTKLAMTREKDSAMAKTENERKSLNPVIQTPIQNITPERIKSTSMEDDGSLEARPRVRSKKKMLPTKQFVLNTASIHIESHTKSKIAARRKNRDRRLSLIAEQLQNS</sequence>
<evidence type="ECO:0000256" key="8">
    <source>
        <dbReference type="ARBA" id="ARBA00048679"/>
    </source>
</evidence>
<gene>
    <name evidence="11" type="ORF">M9Y10_037991</name>
</gene>
<dbReference type="Pfam" id="PF00069">
    <property type="entry name" value="Pkinase"/>
    <property type="match status" value="2"/>
</dbReference>
<feature type="compositionally biased region" description="Polar residues" evidence="9">
    <location>
        <begin position="591"/>
        <end position="602"/>
    </location>
</feature>
<protein>
    <recommendedName>
        <fullName evidence="1">non-specific serine/threonine protein kinase</fullName>
        <ecNumber evidence="1">2.7.11.1</ecNumber>
    </recommendedName>
</protein>
<dbReference type="Gene3D" id="1.10.510.10">
    <property type="entry name" value="Transferase(Phosphotransferase) domain 1"/>
    <property type="match status" value="2"/>
</dbReference>
<keyword evidence="2" id="KW-0723">Serine/threonine-protein kinase</keyword>
<keyword evidence="3" id="KW-0808">Transferase</keyword>
<proteinExistence type="predicted"/>
<keyword evidence="12" id="KW-1185">Reference proteome</keyword>
<feature type="compositionally biased region" description="Polar residues" evidence="9">
    <location>
        <begin position="757"/>
        <end position="766"/>
    </location>
</feature>
<keyword evidence="4" id="KW-0547">Nucleotide-binding</keyword>
<evidence type="ECO:0000256" key="3">
    <source>
        <dbReference type="ARBA" id="ARBA00022679"/>
    </source>
</evidence>
<dbReference type="PROSITE" id="PS50011">
    <property type="entry name" value="PROTEIN_KINASE_DOM"/>
    <property type="match status" value="1"/>
</dbReference>
<name>A0ABR2K858_9EUKA</name>
<dbReference type="SUPFAM" id="SSF56112">
    <property type="entry name" value="Protein kinase-like (PK-like)"/>
    <property type="match status" value="1"/>
</dbReference>
<dbReference type="PROSITE" id="PS00108">
    <property type="entry name" value="PROTEIN_KINASE_ST"/>
    <property type="match status" value="1"/>
</dbReference>
<comment type="catalytic activity">
    <reaction evidence="7">
        <text>L-threonyl-[protein] + ATP = O-phospho-L-threonyl-[protein] + ADP + H(+)</text>
        <dbReference type="Rhea" id="RHEA:46608"/>
        <dbReference type="Rhea" id="RHEA-COMP:11060"/>
        <dbReference type="Rhea" id="RHEA-COMP:11605"/>
        <dbReference type="ChEBI" id="CHEBI:15378"/>
        <dbReference type="ChEBI" id="CHEBI:30013"/>
        <dbReference type="ChEBI" id="CHEBI:30616"/>
        <dbReference type="ChEBI" id="CHEBI:61977"/>
        <dbReference type="ChEBI" id="CHEBI:456216"/>
        <dbReference type="EC" id="2.7.11.1"/>
    </reaction>
</comment>
<feature type="compositionally biased region" description="Low complexity" evidence="9">
    <location>
        <begin position="373"/>
        <end position="384"/>
    </location>
</feature>
<keyword evidence="5 11" id="KW-0418">Kinase</keyword>